<organism evidence="1 2">
    <name type="scientific">Flavobacterium indicum (strain DSM 17447 / CIP 109464 / GPTSA100-9)</name>
    <dbReference type="NCBI Taxonomy" id="1094466"/>
    <lineage>
        <taxon>Bacteria</taxon>
        <taxon>Pseudomonadati</taxon>
        <taxon>Bacteroidota</taxon>
        <taxon>Flavobacteriia</taxon>
        <taxon>Flavobacteriales</taxon>
        <taxon>Flavobacteriaceae</taxon>
        <taxon>Flavobacterium</taxon>
    </lineage>
</organism>
<name>H8XST0_FLAIG</name>
<sequence length="132" mass="15663">MSRITFKLVFFVMFFLLSCKENNDIDIVGNYEIDKVIVKNQTNNISDYRFLKIYANNTFELNYNKKDTIAQVKGIWKLKRINSEKTLVEFVYNNKKIEGVLDGTIFYFTYPNDFHNGKYESILYVKLNNVPN</sequence>
<dbReference type="Proteomes" id="UP000007599">
    <property type="component" value="Chromosome I"/>
</dbReference>
<dbReference type="EMBL" id="HE774682">
    <property type="protein sequence ID" value="CCG53472.1"/>
    <property type="molecule type" value="Genomic_DNA"/>
</dbReference>
<keyword evidence="2" id="KW-1185">Reference proteome</keyword>
<dbReference type="PATRIC" id="fig|1094466.5.peg.1491"/>
<evidence type="ECO:0000313" key="1">
    <source>
        <dbReference type="EMBL" id="CCG53472.1"/>
    </source>
</evidence>
<accession>H8XST0</accession>
<reference evidence="1 2" key="1">
    <citation type="journal article" date="2012" name="J. Bacteriol.">
        <title>Complete Genome Sequence of Flavobacterium indicum GPSTA100-9T, Isolated from Warm Spring Water.</title>
        <authorList>
            <person name="Barbier P."/>
            <person name="Houel A."/>
            <person name="Loux V."/>
            <person name="Poulain J."/>
            <person name="Bernardet J.F."/>
            <person name="Touchon M."/>
            <person name="Duchaud E."/>
        </authorList>
    </citation>
    <scope>NUCLEOTIDE SEQUENCE [LARGE SCALE GENOMIC DNA]</scope>
    <source>
        <strain evidence="2">DSM 17447 / CIP 109464 / GPTSA100-9</strain>
    </source>
</reference>
<protein>
    <submittedName>
        <fullName evidence="1">Hypothetical lipoprotein</fullName>
    </submittedName>
</protein>
<dbReference type="eggNOG" id="ENOG5030ZFF">
    <property type="taxonomic scope" value="Bacteria"/>
</dbReference>
<dbReference type="HOGENOM" id="CLU_1913954_0_0_10"/>
<proteinExistence type="predicted"/>
<reference evidence="2" key="2">
    <citation type="submission" date="2012-03" db="EMBL/GenBank/DDBJ databases">
        <title>Complete genome sequence of Flavobacterium indicum GPTSA100-9T, isolated from warm spring water.</title>
        <authorList>
            <person name="Barbier P."/>
            <person name="Houel A."/>
            <person name="Loux V."/>
            <person name="Poulain J."/>
            <person name="Bernardet J.-F."/>
            <person name="Touchon M."/>
            <person name="Duchaud E."/>
        </authorList>
    </citation>
    <scope>NUCLEOTIDE SEQUENCE [LARGE SCALE GENOMIC DNA]</scope>
    <source>
        <strain evidence="2">DSM 17447 / CIP 109464 / GPTSA100-9</strain>
    </source>
</reference>
<gene>
    <name evidence="1" type="ordered locus">KQS_07585</name>
</gene>
<dbReference type="KEGG" id="fin:KQS_07585"/>
<evidence type="ECO:0000313" key="2">
    <source>
        <dbReference type="Proteomes" id="UP000007599"/>
    </source>
</evidence>
<dbReference type="PROSITE" id="PS51257">
    <property type="entry name" value="PROKAR_LIPOPROTEIN"/>
    <property type="match status" value="1"/>
</dbReference>
<dbReference type="AlphaFoldDB" id="H8XST0"/>
<keyword evidence="1" id="KW-0449">Lipoprotein</keyword>